<dbReference type="InterPro" id="IPR050708">
    <property type="entry name" value="T6SS_VgrG/RHS"/>
</dbReference>
<dbReference type="SUPFAM" id="SSF140453">
    <property type="entry name" value="EsxAB dimer-like"/>
    <property type="match status" value="1"/>
</dbReference>
<keyword evidence="3" id="KW-0812">Transmembrane</keyword>
<dbReference type="InterPro" id="IPR031325">
    <property type="entry name" value="RHS_repeat"/>
</dbReference>
<evidence type="ECO:0008006" key="9">
    <source>
        <dbReference type="Google" id="ProtNLM"/>
    </source>
</evidence>
<accession>A0A4V2Y440</accession>
<dbReference type="Pfam" id="PF21725">
    <property type="entry name" value="T7SS_signal"/>
    <property type="match status" value="1"/>
</dbReference>
<keyword evidence="8" id="KW-1185">Reference proteome</keyword>
<feature type="region of interest" description="Disordered" evidence="2">
    <location>
        <begin position="1"/>
        <end position="24"/>
    </location>
</feature>
<evidence type="ECO:0000256" key="2">
    <source>
        <dbReference type="SAM" id="MobiDB-lite"/>
    </source>
</evidence>
<reference evidence="7 8" key="1">
    <citation type="submission" date="2019-03" db="EMBL/GenBank/DDBJ databases">
        <title>Draft genome sequences of novel Actinobacteria.</title>
        <authorList>
            <person name="Sahin N."/>
            <person name="Ay H."/>
            <person name="Saygin H."/>
        </authorList>
    </citation>
    <scope>NUCLEOTIDE SEQUENCE [LARGE SCALE GENOMIC DNA]</scope>
    <source>
        <strain evidence="7 8">DSM 41900</strain>
    </source>
</reference>
<dbReference type="Gene3D" id="1.20.120.330">
    <property type="entry name" value="Nucleotidyltransferases domain 2"/>
    <property type="match status" value="1"/>
</dbReference>
<dbReference type="NCBIfam" id="TIGR01643">
    <property type="entry name" value="YD_repeat_2x"/>
    <property type="match status" value="10"/>
</dbReference>
<dbReference type="InterPro" id="IPR022385">
    <property type="entry name" value="Rhs_assc_core"/>
</dbReference>
<keyword evidence="3" id="KW-1133">Transmembrane helix</keyword>
<evidence type="ECO:0000259" key="4">
    <source>
        <dbReference type="Pfam" id="PF20148"/>
    </source>
</evidence>
<feature type="transmembrane region" description="Helical" evidence="3">
    <location>
        <begin position="246"/>
        <end position="274"/>
    </location>
</feature>
<feature type="compositionally biased region" description="Basic and acidic residues" evidence="2">
    <location>
        <begin position="135"/>
        <end position="147"/>
    </location>
</feature>
<dbReference type="NCBIfam" id="TIGR03696">
    <property type="entry name" value="Rhs_assc_core"/>
    <property type="match status" value="1"/>
</dbReference>
<dbReference type="PANTHER" id="PTHR32305">
    <property type="match status" value="1"/>
</dbReference>
<feature type="region of interest" description="Disordered" evidence="2">
    <location>
        <begin position="129"/>
        <end position="181"/>
    </location>
</feature>
<protein>
    <recommendedName>
        <fullName evidence="9">Type IV secretion protein Rhs</fullName>
    </recommendedName>
</protein>
<dbReference type="Pfam" id="PF05593">
    <property type="entry name" value="RHS_repeat"/>
    <property type="match status" value="3"/>
</dbReference>
<feature type="domain" description="Teneurin-like YD-shell" evidence="6">
    <location>
        <begin position="1283"/>
        <end position="1362"/>
    </location>
</feature>
<dbReference type="Pfam" id="PF25023">
    <property type="entry name" value="TEN_YD-shell"/>
    <property type="match status" value="2"/>
</dbReference>
<dbReference type="EMBL" id="SMKI01000024">
    <property type="protein sequence ID" value="TDC78965.1"/>
    <property type="molecule type" value="Genomic_DNA"/>
</dbReference>
<feature type="domain" description="Teneurin-like YD-shell" evidence="6">
    <location>
        <begin position="821"/>
        <end position="1216"/>
    </location>
</feature>
<dbReference type="PANTHER" id="PTHR32305:SF15">
    <property type="entry name" value="PROTEIN RHSA-RELATED"/>
    <property type="match status" value="1"/>
</dbReference>
<organism evidence="7 8">
    <name type="scientific">Streptomyces hainanensis</name>
    <dbReference type="NCBI Taxonomy" id="402648"/>
    <lineage>
        <taxon>Bacteria</taxon>
        <taxon>Bacillati</taxon>
        <taxon>Actinomycetota</taxon>
        <taxon>Actinomycetes</taxon>
        <taxon>Kitasatosporales</taxon>
        <taxon>Streptomycetaceae</taxon>
        <taxon>Streptomyces</taxon>
    </lineage>
</organism>
<comment type="caution">
    <text evidence="7">The sequence shown here is derived from an EMBL/GenBank/DDBJ whole genome shotgun (WGS) entry which is preliminary data.</text>
</comment>
<dbReference type="OrthoDB" id="4981820at2"/>
<keyword evidence="3" id="KW-0472">Membrane</keyword>
<dbReference type="InterPro" id="IPR056823">
    <property type="entry name" value="TEN-like_YD-shell"/>
</dbReference>
<keyword evidence="1" id="KW-0677">Repeat</keyword>
<dbReference type="RefSeq" id="WP_132816420.1">
    <property type="nucleotide sequence ID" value="NZ_SMKI01000024.1"/>
</dbReference>
<dbReference type="InterPro" id="IPR049082">
    <property type="entry name" value="T7SS_signal"/>
</dbReference>
<dbReference type="InterPro" id="IPR045351">
    <property type="entry name" value="DUF6531"/>
</dbReference>
<evidence type="ECO:0000313" key="8">
    <source>
        <dbReference type="Proteomes" id="UP000295345"/>
    </source>
</evidence>
<feature type="domain" description="DUF6531" evidence="4">
    <location>
        <begin position="362"/>
        <end position="433"/>
    </location>
</feature>
<feature type="compositionally biased region" description="Low complexity" evidence="2">
    <location>
        <begin position="164"/>
        <end position="173"/>
    </location>
</feature>
<evidence type="ECO:0000259" key="5">
    <source>
        <dbReference type="Pfam" id="PF21725"/>
    </source>
</evidence>
<evidence type="ECO:0000313" key="7">
    <source>
        <dbReference type="EMBL" id="TDC78965.1"/>
    </source>
</evidence>
<evidence type="ECO:0000256" key="1">
    <source>
        <dbReference type="ARBA" id="ARBA00022737"/>
    </source>
</evidence>
<dbReference type="Gene3D" id="2.180.10.10">
    <property type="entry name" value="RHS repeat-associated core"/>
    <property type="match status" value="3"/>
</dbReference>
<proteinExistence type="predicted"/>
<dbReference type="Proteomes" id="UP000295345">
    <property type="component" value="Unassembled WGS sequence"/>
</dbReference>
<dbReference type="InterPro" id="IPR006530">
    <property type="entry name" value="YD"/>
</dbReference>
<sequence length="1540" mass="166820">MGRSSDWSPVDMDSDPTPGSPDEVRTLADRLQTFADDVGEALGRVRGMSEDRAVMDWAGLSAEAFRSEFDGVPGNLEKLRTSYDMAGQALRTYWPKLETAQGMADRALDRAIAAQADLTSAQGALTDAQDWVSRAGDEADRLEREGEREDVEPPSEAEVRAATRDATAAGQARSDAQGRVDAAEEALSAARELARQAKEMREDAAGACASSIDEASDAGIQNRRWWEDAIHWVSENWDTIVEICKVVVAVLGIVVMIIGGPLAWVVLAAALVVLADTLYDYANGEASLWDVAFAALDCIPGMKGLTTLGGLARGMRSLGTMGLRGMAQNLGGLARSGRRMIGDAAEGAYSRMQNLVRSGGTDPVDLATGRMYLPQTDVVLPGTLPLVFQRRLDSGYRSGRWFGPTWSSTCDQRLEVDEQGVVLVTEDGLLLSYPHPRGPLEPVLPDRGPRWPLTRLPDGDYEITTPSARHTRRFRNPGAGQFALLHRVSDRRGNTITFAYDTSGAPTSIRHSGGYHLGVHTEAGRVTGLDLVGAGPDGSDVPIKRYGYTGGNLTEIVGSSGRPLHLAYDHRLRVTSWTDTNGSAYTYAYDDQDRCVAEGGEAGHLTLALAYDGTDPAWPDRRVTTLTTAEGAVSRFVVDGACQVVAEIDACGGVTRREYDGDHHLVALTDALGHTTRLDLDDTGQPVRVTRPDGTTSDYTYGEHALLTSATKGEAGTWHWEFDQQGNCTAASDATGATTRYDYDDLGRLTAITGPTGARTGIRCDAAGLPVEFRDPLGNVARKTRDAFGRVTAVTDPLGAVTRLSWTVEGRIARAVDPNGGERRWTYDGEGNCLSFTDTAGAVTRYEYTHFDLMSARVEPDGTRYEFTHDAALRLVEVRDPRGRSWEYEYDAAGRLVAESDFDGRRVSYRRDAAGRLVARSNPLGQTVGYAYDALGQVTAKNVDRTVTSYAYDPIGMMTRATSPTSDIRWQRDAMGRVLTEAVDGRTTSFRYDTAGQRVTRTTPAGVSSEYAYDAAGRRVAVDTAGHRLAFAHDAAGREVSRELDSGLGLTRTWDVIGRLTEQTVTAGDHLVQRLAYTYGADGHLLGVDDHLRGEATYTLDGAGRVTQVQGRDWSERYAYDATGNQTHAFWPSRHGDEETQGDREFSGGLVTRAGGVTYTHDRAGRVVERRKKRLSRKPDVWRYRWDAEDRLTSTTTPDGTVWRYRYDPLGRRTAKERLAPDGASVVERIDFTWDGTTLIEQTATAAGRSGLVTTTWDHEGLHPVAQAERISAADAPQEVVDERFFAIVTDLVGTPTELVDASGTLAWRTRSTLWGTTAWPSDSTAYTPLRFPGQYLDPETGLHYNLNRHYDPETARYSSPDPLGLAAAPNAVAYVRNPHTVSDPLGLAPCGGAVDFMDGADNYIPSGAPVTHGPNGTLIGSDARSVRNFQNVLNEGQHDVVAHGSRDGFLELPGGPVNGGQIVDAVTNNPHYAGQDIRLMVCHSGSDSSGIAQQVANELGVTVRAPTDRVGTQPALGPGQTPVIDNNGSWRIFLPIVSA</sequence>
<evidence type="ECO:0000256" key="3">
    <source>
        <dbReference type="SAM" id="Phobius"/>
    </source>
</evidence>
<name>A0A4V2Y440_9ACTN</name>
<gene>
    <name evidence="7" type="ORF">E1283_03810</name>
</gene>
<evidence type="ECO:0000259" key="6">
    <source>
        <dbReference type="Pfam" id="PF25023"/>
    </source>
</evidence>
<dbReference type="Pfam" id="PF20148">
    <property type="entry name" value="DUF6531"/>
    <property type="match status" value="1"/>
</dbReference>
<feature type="domain" description="Putative T7SS secretion signal" evidence="5">
    <location>
        <begin position="19"/>
        <end position="194"/>
    </location>
</feature>
<dbReference type="PRINTS" id="PR00394">
    <property type="entry name" value="RHSPROTEIN"/>
</dbReference>
<dbReference type="InterPro" id="IPR036689">
    <property type="entry name" value="ESAT-6-like_sf"/>
</dbReference>